<feature type="transmembrane region" description="Helical" evidence="17">
    <location>
        <begin position="176"/>
        <end position="195"/>
    </location>
</feature>
<reference evidence="20" key="1">
    <citation type="submission" date="2020-10" db="EMBL/GenBank/DDBJ databases">
        <authorList>
            <person name="Gilroy R."/>
        </authorList>
    </citation>
    <scope>NUCLEOTIDE SEQUENCE</scope>
    <source>
        <strain evidence="20">ChiW13-3771</strain>
    </source>
</reference>
<keyword evidence="7" id="KW-0997">Cell inner membrane</keyword>
<dbReference type="InterPro" id="IPR005702">
    <property type="entry name" value="Wzc-like_C"/>
</dbReference>
<dbReference type="GO" id="GO:0005524">
    <property type="term" value="F:ATP binding"/>
    <property type="evidence" value="ECO:0007669"/>
    <property type="project" value="UniProtKB-KW"/>
</dbReference>
<comment type="similarity">
    <text evidence="2">Belongs to the CpsC/CapA family.</text>
</comment>
<dbReference type="EC" id="2.7.10.2" evidence="5"/>
<evidence type="ECO:0000256" key="13">
    <source>
        <dbReference type="ARBA" id="ARBA00022989"/>
    </source>
</evidence>
<feature type="domain" description="AAA" evidence="19">
    <location>
        <begin position="279"/>
        <end position="410"/>
    </location>
</feature>
<dbReference type="SUPFAM" id="SSF52540">
    <property type="entry name" value="P-loop containing nucleoside triphosphate hydrolases"/>
    <property type="match status" value="1"/>
</dbReference>
<evidence type="ECO:0000259" key="19">
    <source>
        <dbReference type="Pfam" id="PF13614"/>
    </source>
</evidence>
<dbReference type="GO" id="GO:0004715">
    <property type="term" value="F:non-membrane spanning protein tyrosine kinase activity"/>
    <property type="evidence" value="ECO:0007669"/>
    <property type="project" value="UniProtKB-EC"/>
</dbReference>
<evidence type="ECO:0000256" key="10">
    <source>
        <dbReference type="ARBA" id="ARBA00022741"/>
    </source>
</evidence>
<name>A0A9D1EFL9_9FIRM</name>
<feature type="domain" description="Polysaccharide chain length determinant N-terminal" evidence="18">
    <location>
        <begin position="9"/>
        <end position="96"/>
    </location>
</feature>
<evidence type="ECO:0000259" key="18">
    <source>
        <dbReference type="Pfam" id="PF02706"/>
    </source>
</evidence>
<dbReference type="PANTHER" id="PTHR32309">
    <property type="entry name" value="TYROSINE-PROTEIN KINASE"/>
    <property type="match status" value="1"/>
</dbReference>
<keyword evidence="11" id="KW-0418">Kinase</keyword>
<evidence type="ECO:0000256" key="1">
    <source>
        <dbReference type="ARBA" id="ARBA00004429"/>
    </source>
</evidence>
<dbReference type="Gene3D" id="3.40.50.300">
    <property type="entry name" value="P-loop containing nucleotide triphosphate hydrolases"/>
    <property type="match status" value="1"/>
</dbReference>
<comment type="subcellular location">
    <subcellularLocation>
        <location evidence="1">Cell inner membrane</location>
        <topology evidence="1">Multi-pass membrane protein</topology>
    </subcellularLocation>
</comment>
<comment type="caution">
    <text evidence="20">The sequence shown here is derived from an EMBL/GenBank/DDBJ whole genome shotgun (WGS) entry which is preliminary data.</text>
</comment>
<evidence type="ECO:0000256" key="14">
    <source>
        <dbReference type="ARBA" id="ARBA00023136"/>
    </source>
</evidence>
<evidence type="ECO:0000256" key="9">
    <source>
        <dbReference type="ARBA" id="ARBA00022692"/>
    </source>
</evidence>
<evidence type="ECO:0000256" key="8">
    <source>
        <dbReference type="ARBA" id="ARBA00022679"/>
    </source>
</evidence>
<accession>A0A9D1EFL9</accession>
<keyword evidence="6" id="KW-1003">Cell membrane</keyword>
<dbReference type="InterPro" id="IPR050445">
    <property type="entry name" value="Bact_polysacc_biosynth/exp"/>
</dbReference>
<reference evidence="20" key="2">
    <citation type="journal article" date="2021" name="PeerJ">
        <title>Extensive microbial diversity within the chicken gut microbiome revealed by metagenomics and culture.</title>
        <authorList>
            <person name="Gilroy R."/>
            <person name="Ravi A."/>
            <person name="Getino M."/>
            <person name="Pursley I."/>
            <person name="Horton D.L."/>
            <person name="Alikhan N.F."/>
            <person name="Baker D."/>
            <person name="Gharbi K."/>
            <person name="Hall N."/>
            <person name="Watson M."/>
            <person name="Adriaenssens E.M."/>
            <person name="Foster-Nyarko E."/>
            <person name="Jarju S."/>
            <person name="Secka A."/>
            <person name="Antonio M."/>
            <person name="Oren A."/>
            <person name="Chaudhuri R.R."/>
            <person name="La Ragione R."/>
            <person name="Hildebrand F."/>
            <person name="Pallen M.J."/>
        </authorList>
    </citation>
    <scope>NUCLEOTIDE SEQUENCE</scope>
    <source>
        <strain evidence="20">ChiW13-3771</strain>
    </source>
</reference>
<evidence type="ECO:0000256" key="5">
    <source>
        <dbReference type="ARBA" id="ARBA00011903"/>
    </source>
</evidence>
<feature type="transmembrane region" description="Helical" evidence="17">
    <location>
        <begin position="20"/>
        <end position="37"/>
    </location>
</feature>
<evidence type="ECO:0000256" key="12">
    <source>
        <dbReference type="ARBA" id="ARBA00022840"/>
    </source>
</evidence>
<keyword evidence="9 17" id="KW-0812">Transmembrane</keyword>
<protein>
    <recommendedName>
        <fullName evidence="5">non-specific protein-tyrosine kinase</fullName>
        <ecNumber evidence="5">2.7.10.2</ecNumber>
    </recommendedName>
</protein>
<comment type="catalytic activity">
    <reaction evidence="16">
        <text>L-tyrosyl-[protein] + ATP = O-phospho-L-tyrosyl-[protein] + ADP + H(+)</text>
        <dbReference type="Rhea" id="RHEA:10596"/>
        <dbReference type="Rhea" id="RHEA-COMP:10136"/>
        <dbReference type="Rhea" id="RHEA-COMP:20101"/>
        <dbReference type="ChEBI" id="CHEBI:15378"/>
        <dbReference type="ChEBI" id="CHEBI:30616"/>
        <dbReference type="ChEBI" id="CHEBI:46858"/>
        <dbReference type="ChEBI" id="CHEBI:61978"/>
        <dbReference type="ChEBI" id="CHEBI:456216"/>
        <dbReference type="EC" id="2.7.10.2"/>
    </reaction>
</comment>
<evidence type="ECO:0000256" key="6">
    <source>
        <dbReference type="ARBA" id="ARBA00022475"/>
    </source>
</evidence>
<dbReference type="GO" id="GO:0005886">
    <property type="term" value="C:plasma membrane"/>
    <property type="evidence" value="ECO:0007669"/>
    <property type="project" value="UniProtKB-SubCell"/>
</dbReference>
<dbReference type="Pfam" id="PF02706">
    <property type="entry name" value="Wzz"/>
    <property type="match status" value="1"/>
</dbReference>
<keyword evidence="13 17" id="KW-1133">Transmembrane helix</keyword>
<dbReference type="Pfam" id="PF13614">
    <property type="entry name" value="AAA_31"/>
    <property type="match status" value="1"/>
</dbReference>
<proteinExistence type="inferred from homology"/>
<dbReference type="NCBIfam" id="TIGR01007">
    <property type="entry name" value="eps_fam"/>
    <property type="match status" value="1"/>
</dbReference>
<evidence type="ECO:0000256" key="7">
    <source>
        <dbReference type="ARBA" id="ARBA00022519"/>
    </source>
</evidence>
<dbReference type="AlphaFoldDB" id="A0A9D1EFL9"/>
<keyword evidence="15" id="KW-0829">Tyrosine-protein kinase</keyword>
<evidence type="ECO:0000256" key="15">
    <source>
        <dbReference type="ARBA" id="ARBA00023137"/>
    </source>
</evidence>
<dbReference type="CDD" id="cd05387">
    <property type="entry name" value="BY-kinase"/>
    <property type="match status" value="1"/>
</dbReference>
<evidence type="ECO:0000313" key="20">
    <source>
        <dbReference type="EMBL" id="HIR89078.1"/>
    </source>
</evidence>
<keyword evidence="8 20" id="KW-0808">Transferase</keyword>
<dbReference type="PANTHER" id="PTHR32309:SF13">
    <property type="entry name" value="FERRIC ENTEROBACTIN TRANSPORT PROTEIN FEPE"/>
    <property type="match status" value="1"/>
</dbReference>
<evidence type="ECO:0000256" key="16">
    <source>
        <dbReference type="ARBA" id="ARBA00051245"/>
    </source>
</evidence>
<dbReference type="InterPro" id="IPR027417">
    <property type="entry name" value="P-loop_NTPase"/>
</dbReference>
<gene>
    <name evidence="20" type="ORF">IAC96_09030</name>
</gene>
<evidence type="ECO:0000256" key="17">
    <source>
        <dbReference type="SAM" id="Phobius"/>
    </source>
</evidence>
<comment type="similarity">
    <text evidence="4">Belongs to the etk/wzc family.</text>
</comment>
<evidence type="ECO:0000256" key="3">
    <source>
        <dbReference type="ARBA" id="ARBA00007316"/>
    </source>
</evidence>
<evidence type="ECO:0000256" key="11">
    <source>
        <dbReference type="ARBA" id="ARBA00022777"/>
    </source>
</evidence>
<sequence length="459" mass="52369">MNQGLFRFEEISVRGLCMELLRNLWMVFLIGAALWLGSTGLHKLTYKPQYTSYSTLVVTLKGQDSTYSSLSIAKQMADVFGMVFQSEVLREKIIEDTGEDIQGTIDCQPVNETNLLVLSSTSQNPRQAYLFIHSALKHYEEVAKDVFANAVLQVVQEPEVPSAPSNTSFFMDRRSLITGAGVIVMAAIIALFYILRFTVKNLTSARRLLDGKIRGMIPYEHKRMSANKKWVKKALLLNSPSVSMDFAESSRRVEAQIEYHMRRNHQKILLVTSVSENEGKSTVAANIALALAEKHKKVLLVDGDLRKPAQYKVFEEEQTGRDSFNQLLKEKGNWREKIYYNKANQLWELFQFHSVEEPAAVLDGSFLEKLAEEWKSEMDYIIIDCSPVSISTDAEHLMKMADSVVLVVRQDWSDVRVINDTVDMIWQSDCDFSGFILNAFYKEWIQTGYSYGYEGYERG</sequence>
<keyword evidence="14 17" id="KW-0472">Membrane</keyword>
<comment type="similarity">
    <text evidence="3">Belongs to the CpsD/CapB family.</text>
</comment>
<evidence type="ECO:0000313" key="21">
    <source>
        <dbReference type="Proteomes" id="UP000824201"/>
    </source>
</evidence>
<dbReference type="InterPro" id="IPR003856">
    <property type="entry name" value="LPS_length_determ_N"/>
</dbReference>
<keyword evidence="12" id="KW-0067">ATP-binding</keyword>
<dbReference type="InterPro" id="IPR025669">
    <property type="entry name" value="AAA_dom"/>
</dbReference>
<organism evidence="20 21">
    <name type="scientific">Candidatus Fimimorpha faecalis</name>
    <dbReference type="NCBI Taxonomy" id="2840824"/>
    <lineage>
        <taxon>Bacteria</taxon>
        <taxon>Bacillati</taxon>
        <taxon>Bacillota</taxon>
        <taxon>Clostridia</taxon>
        <taxon>Eubacteriales</taxon>
        <taxon>Candidatus Fimimorpha</taxon>
    </lineage>
</organism>
<evidence type="ECO:0000256" key="4">
    <source>
        <dbReference type="ARBA" id="ARBA00008883"/>
    </source>
</evidence>
<dbReference type="Proteomes" id="UP000824201">
    <property type="component" value="Unassembled WGS sequence"/>
</dbReference>
<keyword evidence="10" id="KW-0547">Nucleotide-binding</keyword>
<dbReference type="EMBL" id="DVHN01000118">
    <property type="protein sequence ID" value="HIR89078.1"/>
    <property type="molecule type" value="Genomic_DNA"/>
</dbReference>
<evidence type="ECO:0000256" key="2">
    <source>
        <dbReference type="ARBA" id="ARBA00006683"/>
    </source>
</evidence>